<organism evidence="1 2">
    <name type="scientific">Pseudonocardia alni</name>
    <name type="common">Amycolata alni</name>
    <dbReference type="NCBI Taxonomy" id="33907"/>
    <lineage>
        <taxon>Bacteria</taxon>
        <taxon>Bacillati</taxon>
        <taxon>Actinomycetota</taxon>
        <taxon>Actinomycetes</taxon>
        <taxon>Pseudonocardiales</taxon>
        <taxon>Pseudonocardiaceae</taxon>
        <taxon>Pseudonocardia</taxon>
    </lineage>
</organism>
<protein>
    <submittedName>
        <fullName evidence="1">Uncharacterized protein</fullName>
    </submittedName>
</protein>
<evidence type="ECO:0000313" key="2">
    <source>
        <dbReference type="Proteomes" id="UP000549695"/>
    </source>
</evidence>
<dbReference type="RefSeq" id="WP_073578044.1">
    <property type="nucleotide sequence ID" value="NZ_BAAAJZ010000008.1"/>
</dbReference>
<dbReference type="AlphaFoldDB" id="A0A852VVW6"/>
<dbReference type="Proteomes" id="UP000549695">
    <property type="component" value="Unassembled WGS sequence"/>
</dbReference>
<reference evidence="1 2" key="1">
    <citation type="submission" date="2020-07" db="EMBL/GenBank/DDBJ databases">
        <title>Sequencing the genomes of 1000 actinobacteria strains.</title>
        <authorList>
            <person name="Klenk H.-P."/>
        </authorList>
    </citation>
    <scope>NUCLEOTIDE SEQUENCE [LARGE SCALE GENOMIC DNA]</scope>
    <source>
        <strain evidence="1 2">DSM 44749</strain>
    </source>
</reference>
<evidence type="ECO:0000313" key="1">
    <source>
        <dbReference type="EMBL" id="NYG01098.1"/>
    </source>
</evidence>
<comment type="caution">
    <text evidence="1">The sequence shown here is derived from an EMBL/GenBank/DDBJ whole genome shotgun (WGS) entry which is preliminary data.</text>
</comment>
<keyword evidence="2" id="KW-1185">Reference proteome</keyword>
<dbReference type="GeneID" id="98051181"/>
<dbReference type="EMBL" id="JACCCZ010000001">
    <property type="protein sequence ID" value="NYG01098.1"/>
    <property type="molecule type" value="Genomic_DNA"/>
</dbReference>
<gene>
    <name evidence="1" type="ORF">HDA37_001383</name>
</gene>
<name>A0A852VVW6_PSEA5</name>
<sequence>MSRSFADPVPGSLFGRRFVVVPGTVGDDDLRALSAEAAADGRICGLVPARRPVTSDVAQRLARLAESRHLASPFAPTEVGWVTRHATEPRRERRFYLGCTAWVVLAGGGTLTEHSERDRAEVLHRSRIAVGDVVLLRGWSPLGVADPRPYLRIAPDGRPVALMRVRQNLVGSARESAWLPLLTAAEIAEARTRAAAC</sequence>
<proteinExistence type="predicted"/>
<accession>A0A852VVW6</accession>